<comment type="caution">
    <text evidence="1">The sequence shown here is derived from an EMBL/GenBank/DDBJ whole genome shotgun (WGS) entry which is preliminary data.</text>
</comment>
<dbReference type="Proteomes" id="UP001155241">
    <property type="component" value="Unassembled WGS sequence"/>
</dbReference>
<dbReference type="AlphaFoldDB" id="A0A9X2FGW7"/>
<accession>A0A9X2FGW7</accession>
<evidence type="ECO:0000313" key="2">
    <source>
        <dbReference type="Proteomes" id="UP001155241"/>
    </source>
</evidence>
<evidence type="ECO:0000313" key="1">
    <source>
        <dbReference type="EMBL" id="MCO6048007.1"/>
    </source>
</evidence>
<sequence length="125" mass="14157">MNEVNSPTPRDILSMLEGHKSVEVVVYKPDSGEDEWKVSTTINTQQWEKIKNQALHSTSESLFASIPSVGKISINMNSGQTRTLFVYQDDNRQMWSPGWVRDRSRNAPIYFATLPNDNLLDLGGE</sequence>
<dbReference type="RefSeq" id="WP_252856122.1">
    <property type="nucleotide sequence ID" value="NZ_JAMXLR010000095.1"/>
</dbReference>
<reference evidence="1" key="1">
    <citation type="submission" date="2022-06" db="EMBL/GenBank/DDBJ databases">
        <title>Aeoliella straminimaris, a novel planctomycete from sediments.</title>
        <authorList>
            <person name="Vitorino I.R."/>
            <person name="Lage O.M."/>
        </authorList>
    </citation>
    <scope>NUCLEOTIDE SEQUENCE</scope>
    <source>
        <strain evidence="1">ICT_H6.2</strain>
    </source>
</reference>
<keyword evidence="2" id="KW-1185">Reference proteome</keyword>
<protein>
    <submittedName>
        <fullName evidence="1">Uncharacterized protein</fullName>
    </submittedName>
</protein>
<dbReference type="EMBL" id="JAMXLR010000095">
    <property type="protein sequence ID" value="MCO6048007.1"/>
    <property type="molecule type" value="Genomic_DNA"/>
</dbReference>
<organism evidence="1 2">
    <name type="scientific">Aeoliella straminimaris</name>
    <dbReference type="NCBI Taxonomy" id="2954799"/>
    <lineage>
        <taxon>Bacteria</taxon>
        <taxon>Pseudomonadati</taxon>
        <taxon>Planctomycetota</taxon>
        <taxon>Planctomycetia</taxon>
        <taxon>Pirellulales</taxon>
        <taxon>Lacipirellulaceae</taxon>
        <taxon>Aeoliella</taxon>
    </lineage>
</organism>
<gene>
    <name evidence="1" type="ORF">NG895_29240</name>
</gene>
<proteinExistence type="predicted"/>
<name>A0A9X2FGW7_9BACT</name>